<evidence type="ECO:0000313" key="3">
    <source>
        <dbReference type="Proteomes" id="UP000271426"/>
    </source>
</evidence>
<keyword evidence="3" id="KW-1185">Reference proteome</keyword>
<dbReference type="KEGG" id="cpso:CPPEL_03070"/>
<sequence>MINRLITQAEHNGITVAWHKGGPKAAWMPATNTISIREGMDDAQTLCAFAHEMGHFHHGDTHGTDTIQEARADRFAARLLIDPREYARCEQEYGAHPALLGRELGVTAHLVLVFQSLPINA</sequence>
<proteinExistence type="predicted"/>
<protein>
    <recommendedName>
        <fullName evidence="1">IrrE N-terminal-like domain-containing protein</fullName>
    </recommendedName>
</protein>
<dbReference type="Proteomes" id="UP000271426">
    <property type="component" value="Chromosome"/>
</dbReference>
<feature type="domain" description="IrrE N-terminal-like" evidence="1">
    <location>
        <begin position="24"/>
        <end position="110"/>
    </location>
</feature>
<organism evidence="2 3">
    <name type="scientific">Corynebacterium pseudopelargi</name>
    <dbReference type="NCBI Taxonomy" id="2080757"/>
    <lineage>
        <taxon>Bacteria</taxon>
        <taxon>Bacillati</taxon>
        <taxon>Actinomycetota</taxon>
        <taxon>Actinomycetes</taxon>
        <taxon>Mycobacteriales</taxon>
        <taxon>Corynebacteriaceae</taxon>
        <taxon>Corynebacterium</taxon>
    </lineage>
</organism>
<name>A0A3G6ISW0_9CORY</name>
<reference evidence="2 3" key="1">
    <citation type="submission" date="2018-11" db="EMBL/GenBank/DDBJ databases">
        <authorList>
            <person name="Kleinhagauer T."/>
            <person name="Glaeser S.P."/>
            <person name="Spergser J."/>
            <person name="Ruckert C."/>
            <person name="Kaempfer P."/>
            <person name="Busse H.-J."/>
        </authorList>
    </citation>
    <scope>NUCLEOTIDE SEQUENCE [LARGE SCALE GENOMIC DNA]</scope>
    <source>
        <strain evidence="2 3">812CH</strain>
    </source>
</reference>
<dbReference type="OrthoDB" id="4727201at2"/>
<evidence type="ECO:0000259" key="1">
    <source>
        <dbReference type="Pfam" id="PF06114"/>
    </source>
</evidence>
<dbReference type="InterPro" id="IPR010359">
    <property type="entry name" value="IrrE_HExxH"/>
</dbReference>
<dbReference type="EMBL" id="CP033898">
    <property type="protein sequence ID" value="AZA08745.1"/>
    <property type="molecule type" value="Genomic_DNA"/>
</dbReference>
<gene>
    <name evidence="2" type="ORF">CPPEL_03070</name>
</gene>
<accession>A0A3G6ISW0</accession>
<evidence type="ECO:0000313" key="2">
    <source>
        <dbReference type="EMBL" id="AZA08745.1"/>
    </source>
</evidence>
<dbReference type="AlphaFoldDB" id="A0A3G6ISW0"/>
<dbReference type="Pfam" id="PF06114">
    <property type="entry name" value="Peptidase_M78"/>
    <property type="match status" value="1"/>
</dbReference>